<name>A0A9N9MD39_9CUCU</name>
<gene>
    <name evidence="1" type="ORF">CEUTPL_LOCUS607</name>
</gene>
<dbReference type="Proteomes" id="UP001152799">
    <property type="component" value="Chromosome 1"/>
</dbReference>
<dbReference type="AlphaFoldDB" id="A0A9N9MD39"/>
<protein>
    <submittedName>
        <fullName evidence="1">Uncharacterized protein</fullName>
    </submittedName>
</protein>
<accession>A0A9N9MD39</accession>
<evidence type="ECO:0000313" key="1">
    <source>
        <dbReference type="EMBL" id="CAG9759865.1"/>
    </source>
</evidence>
<proteinExistence type="predicted"/>
<evidence type="ECO:0000313" key="2">
    <source>
        <dbReference type="Proteomes" id="UP001152799"/>
    </source>
</evidence>
<organism evidence="1 2">
    <name type="scientific">Ceutorhynchus assimilis</name>
    <name type="common">cabbage seed weevil</name>
    <dbReference type="NCBI Taxonomy" id="467358"/>
    <lineage>
        <taxon>Eukaryota</taxon>
        <taxon>Metazoa</taxon>
        <taxon>Ecdysozoa</taxon>
        <taxon>Arthropoda</taxon>
        <taxon>Hexapoda</taxon>
        <taxon>Insecta</taxon>
        <taxon>Pterygota</taxon>
        <taxon>Neoptera</taxon>
        <taxon>Endopterygota</taxon>
        <taxon>Coleoptera</taxon>
        <taxon>Polyphaga</taxon>
        <taxon>Cucujiformia</taxon>
        <taxon>Curculionidae</taxon>
        <taxon>Ceutorhynchinae</taxon>
        <taxon>Ceutorhynchus</taxon>
    </lineage>
</organism>
<keyword evidence="2" id="KW-1185">Reference proteome</keyword>
<dbReference type="EMBL" id="OU892277">
    <property type="protein sequence ID" value="CAG9759865.1"/>
    <property type="molecule type" value="Genomic_DNA"/>
</dbReference>
<sequence length="108" mass="12209">MTVNLQRTQLCPQSSLLGQFKCISRIKHYLQQIPLLLGAIFKVYLLVYASENRPICHLSTEFVHLDPFANSEGGNTRTTTTYKTPIIIPNIKTNQHSISSLVQHVSNK</sequence>
<reference evidence="1" key="1">
    <citation type="submission" date="2022-01" db="EMBL/GenBank/DDBJ databases">
        <authorList>
            <person name="King R."/>
        </authorList>
    </citation>
    <scope>NUCLEOTIDE SEQUENCE</scope>
</reference>